<protein>
    <submittedName>
        <fullName evidence="2">Uncharacterized protein</fullName>
    </submittedName>
</protein>
<name>A0ABN9VYW9_9DINO</name>
<feature type="compositionally biased region" description="Acidic residues" evidence="1">
    <location>
        <begin position="138"/>
        <end position="164"/>
    </location>
</feature>
<keyword evidence="3" id="KW-1185">Reference proteome</keyword>
<evidence type="ECO:0000313" key="3">
    <source>
        <dbReference type="Proteomes" id="UP001189429"/>
    </source>
</evidence>
<sequence>MLFLLLRSGASYKAGFPLVRRHRWCASRCRGPRPGQFHEACSHRNVSQGAERYTGAACFCWGPTPAPPDLNASSKYGALQYPKSWAMKSSAEMPQSARHPCGNDAHIVHGVSESGRLRASNTQRCEPFAYLSERDEMERDEMDEMERDEMERDEMERDEMERDEVENHRKVPTVLPQSRR</sequence>
<accession>A0ABN9VYW9</accession>
<dbReference type="Proteomes" id="UP001189429">
    <property type="component" value="Unassembled WGS sequence"/>
</dbReference>
<reference evidence="2" key="1">
    <citation type="submission" date="2023-10" db="EMBL/GenBank/DDBJ databases">
        <authorList>
            <person name="Chen Y."/>
            <person name="Shah S."/>
            <person name="Dougan E. K."/>
            <person name="Thang M."/>
            <person name="Chan C."/>
        </authorList>
    </citation>
    <scope>NUCLEOTIDE SEQUENCE [LARGE SCALE GENOMIC DNA]</scope>
</reference>
<feature type="region of interest" description="Disordered" evidence="1">
    <location>
        <begin position="131"/>
        <end position="180"/>
    </location>
</feature>
<organism evidence="2 3">
    <name type="scientific">Prorocentrum cordatum</name>
    <dbReference type="NCBI Taxonomy" id="2364126"/>
    <lineage>
        <taxon>Eukaryota</taxon>
        <taxon>Sar</taxon>
        <taxon>Alveolata</taxon>
        <taxon>Dinophyceae</taxon>
        <taxon>Prorocentrales</taxon>
        <taxon>Prorocentraceae</taxon>
        <taxon>Prorocentrum</taxon>
    </lineage>
</organism>
<evidence type="ECO:0000313" key="2">
    <source>
        <dbReference type="EMBL" id="CAK0878867.1"/>
    </source>
</evidence>
<comment type="caution">
    <text evidence="2">The sequence shown here is derived from an EMBL/GenBank/DDBJ whole genome shotgun (WGS) entry which is preliminary data.</text>
</comment>
<evidence type="ECO:0000256" key="1">
    <source>
        <dbReference type="SAM" id="MobiDB-lite"/>
    </source>
</evidence>
<proteinExistence type="predicted"/>
<gene>
    <name evidence="2" type="ORF">PCOR1329_LOCUS62483</name>
</gene>
<dbReference type="EMBL" id="CAUYUJ010017893">
    <property type="protein sequence ID" value="CAK0878867.1"/>
    <property type="molecule type" value="Genomic_DNA"/>
</dbReference>